<dbReference type="AlphaFoldDB" id="A0A1U7YFD4"/>
<evidence type="ECO:0000313" key="3">
    <source>
        <dbReference type="RefSeq" id="XP_009800671.1"/>
    </source>
</evidence>
<feature type="transmembrane region" description="Helical" evidence="1">
    <location>
        <begin position="38"/>
        <end position="58"/>
    </location>
</feature>
<reference evidence="3" key="2">
    <citation type="submission" date="2025-08" db="UniProtKB">
        <authorList>
            <consortium name="RefSeq"/>
        </authorList>
    </citation>
    <scope>IDENTIFICATION</scope>
    <source>
        <tissue evidence="3">Leaf</tissue>
    </source>
</reference>
<evidence type="ECO:0000256" key="1">
    <source>
        <dbReference type="SAM" id="Phobius"/>
    </source>
</evidence>
<reference evidence="2" key="1">
    <citation type="journal article" date="2013" name="Genome Biol.">
        <title>Reference genomes and transcriptomes of Nicotiana sylvestris and Nicotiana tomentosiformis.</title>
        <authorList>
            <person name="Sierro N."/>
            <person name="Battey J.N."/>
            <person name="Ouadi S."/>
            <person name="Bovet L."/>
            <person name="Goepfert S."/>
            <person name="Bakaher N."/>
            <person name="Peitsch M.C."/>
            <person name="Ivanov N.V."/>
        </authorList>
    </citation>
    <scope>NUCLEOTIDE SEQUENCE [LARGE SCALE GENOMIC DNA]</scope>
</reference>
<dbReference type="Proteomes" id="UP000189701">
    <property type="component" value="Unplaced"/>
</dbReference>
<dbReference type="RefSeq" id="XP_009800671.1">
    <property type="nucleotide sequence ID" value="XM_009802369.1"/>
</dbReference>
<gene>
    <name evidence="3" type="primary">LOC104246557</name>
</gene>
<proteinExistence type="predicted"/>
<evidence type="ECO:0000313" key="2">
    <source>
        <dbReference type="Proteomes" id="UP000189701"/>
    </source>
</evidence>
<keyword evidence="1" id="KW-0812">Transmembrane</keyword>
<sequence>MQRTRKIMEVATDILPLYNRPNSASRNISIPNWFSGKWIHLIPLAVLLCLLILWWFSYPVMLEIRDGRIKEIDKIEVVPELLNETTNVDLTILAMATATATASAPFTSNIPQRQKVIESEGAKELIKIQKVYNINEPAAEPMSNNNG</sequence>
<organism evidence="2 3">
    <name type="scientific">Nicotiana sylvestris</name>
    <name type="common">Wood tobacco</name>
    <name type="synonym">South American tobacco</name>
    <dbReference type="NCBI Taxonomy" id="4096"/>
    <lineage>
        <taxon>Eukaryota</taxon>
        <taxon>Viridiplantae</taxon>
        <taxon>Streptophyta</taxon>
        <taxon>Embryophyta</taxon>
        <taxon>Tracheophyta</taxon>
        <taxon>Spermatophyta</taxon>
        <taxon>Magnoliopsida</taxon>
        <taxon>eudicotyledons</taxon>
        <taxon>Gunneridae</taxon>
        <taxon>Pentapetalae</taxon>
        <taxon>asterids</taxon>
        <taxon>lamiids</taxon>
        <taxon>Solanales</taxon>
        <taxon>Solanaceae</taxon>
        <taxon>Nicotianoideae</taxon>
        <taxon>Nicotianeae</taxon>
        <taxon>Nicotiana</taxon>
    </lineage>
</organism>
<dbReference type="GeneID" id="104246557"/>
<accession>A0A1U7YFD4</accession>
<keyword evidence="1" id="KW-1133">Transmembrane helix</keyword>
<dbReference type="eggNOG" id="ENOG502S7WH">
    <property type="taxonomic scope" value="Eukaryota"/>
</dbReference>
<dbReference type="KEGG" id="nsy:104246557"/>
<protein>
    <submittedName>
        <fullName evidence="3">Uncharacterized protein LOC104246557</fullName>
    </submittedName>
</protein>
<keyword evidence="1" id="KW-0472">Membrane</keyword>
<name>A0A1U7YFD4_NICSY</name>
<dbReference type="PANTHER" id="PTHR34189:SF18">
    <property type="entry name" value="SERINE_THREONINE-KINASE RLCKVII PROTEIN"/>
    <property type="match status" value="1"/>
</dbReference>
<dbReference type="PANTHER" id="PTHR34189">
    <property type="entry name" value="TRANSMEMBRANE PROTEIN"/>
    <property type="match status" value="1"/>
</dbReference>
<keyword evidence="2" id="KW-1185">Reference proteome</keyword>